<protein>
    <submittedName>
        <fullName evidence="10">NADH:flavin oxidoreductase</fullName>
    </submittedName>
</protein>
<keyword evidence="8" id="KW-0411">Iron-sulfur</keyword>
<dbReference type="RefSeq" id="WP_154545689.1">
    <property type="nucleotide sequence ID" value="NZ_VULO01000010.1"/>
</dbReference>
<dbReference type="GO" id="GO:0051536">
    <property type="term" value="F:iron-sulfur cluster binding"/>
    <property type="evidence" value="ECO:0007669"/>
    <property type="project" value="UniProtKB-KW"/>
</dbReference>
<organism evidence="10 11">
    <name type="scientific">Scrofimicrobium canadense</name>
    <dbReference type="NCBI Taxonomy" id="2652290"/>
    <lineage>
        <taxon>Bacteria</taxon>
        <taxon>Bacillati</taxon>
        <taxon>Actinomycetota</taxon>
        <taxon>Actinomycetes</taxon>
        <taxon>Actinomycetales</taxon>
        <taxon>Actinomycetaceae</taxon>
        <taxon>Scrofimicrobium</taxon>
    </lineage>
</organism>
<dbReference type="InterPro" id="IPR013785">
    <property type="entry name" value="Aldolase_TIM"/>
</dbReference>
<sequence>MTNIWDTLNQPVTISGLELQNRFVLAPMTREQSPGGIPTKKVTEYYQRRAGSLGMIITEGTYIDHPTAGVSDRVPRLDSTGAESGWRDVIAAVHAQGAAIFPQLWHVGCVRRAGALPFPDAPVFTPSGLSLGGKVIAEEPSLEEIDRVIDAFARSAVTAKSWGFDGVEIHGAHGYLLDQFFWKVTNRRSDKYCGSLEARTQMSIDVVQEIRHRVGPDFPIQFRFSQWKAGRWDEHIAENPGELERILRPLSDAGVDIFHPSTRRFWQPAFAQSDLTLAGWTKRITEKPTILVGHVGVNTAFRSDTPSDSVPADALERLFEQQEFDLLAIGRALLADPQWVEKMIGGREDVITPYTKDSENIYY</sequence>
<dbReference type="SUPFAM" id="SSF51395">
    <property type="entry name" value="FMN-linked oxidoreductases"/>
    <property type="match status" value="1"/>
</dbReference>
<dbReference type="InterPro" id="IPR001155">
    <property type="entry name" value="OxRdtase_FMN_N"/>
</dbReference>
<evidence type="ECO:0000256" key="6">
    <source>
        <dbReference type="ARBA" id="ARBA00023002"/>
    </source>
</evidence>
<keyword evidence="4" id="KW-0288">FMN</keyword>
<dbReference type="Gene3D" id="3.20.20.70">
    <property type="entry name" value="Aldolase class I"/>
    <property type="match status" value="1"/>
</dbReference>
<evidence type="ECO:0000256" key="3">
    <source>
        <dbReference type="ARBA" id="ARBA00022630"/>
    </source>
</evidence>
<evidence type="ECO:0000313" key="11">
    <source>
        <dbReference type="Proteomes" id="UP000470875"/>
    </source>
</evidence>
<reference evidence="10 11" key="1">
    <citation type="submission" date="2019-08" db="EMBL/GenBank/DDBJ databases">
        <title>In-depth cultivation of the pig gut microbiome towards novel bacterial diversity and tailored functional studies.</title>
        <authorList>
            <person name="Wylensek D."/>
            <person name="Hitch T.C.A."/>
            <person name="Clavel T."/>
        </authorList>
    </citation>
    <scope>NUCLEOTIDE SEQUENCE [LARGE SCALE GENOMIC DNA]</scope>
    <source>
        <strain evidence="10 11">WB03_NA08</strain>
    </source>
</reference>
<dbReference type="InterPro" id="IPR051793">
    <property type="entry name" value="NADH:flavin_oxidoreductase"/>
</dbReference>
<dbReference type="GO" id="GO:0010181">
    <property type="term" value="F:FMN binding"/>
    <property type="evidence" value="ECO:0007669"/>
    <property type="project" value="InterPro"/>
</dbReference>
<keyword evidence="11" id="KW-1185">Reference proteome</keyword>
<evidence type="ECO:0000256" key="8">
    <source>
        <dbReference type="ARBA" id="ARBA00023014"/>
    </source>
</evidence>
<dbReference type="EMBL" id="VULO01000010">
    <property type="protein sequence ID" value="MSS84923.1"/>
    <property type="molecule type" value="Genomic_DNA"/>
</dbReference>
<dbReference type="AlphaFoldDB" id="A0A6N7W8U9"/>
<keyword evidence="5" id="KW-0479">Metal-binding</keyword>
<evidence type="ECO:0000256" key="5">
    <source>
        <dbReference type="ARBA" id="ARBA00022723"/>
    </source>
</evidence>
<comment type="cofactor">
    <cofactor evidence="1">
        <name>FMN</name>
        <dbReference type="ChEBI" id="CHEBI:58210"/>
    </cofactor>
</comment>
<keyword evidence="3" id="KW-0285">Flavoprotein</keyword>
<evidence type="ECO:0000259" key="9">
    <source>
        <dbReference type="Pfam" id="PF00724"/>
    </source>
</evidence>
<evidence type="ECO:0000313" key="10">
    <source>
        <dbReference type="EMBL" id="MSS84923.1"/>
    </source>
</evidence>
<dbReference type="PANTHER" id="PTHR42917">
    <property type="entry name" value="2,4-DIENOYL-COA REDUCTASE"/>
    <property type="match status" value="1"/>
</dbReference>
<evidence type="ECO:0000256" key="7">
    <source>
        <dbReference type="ARBA" id="ARBA00023004"/>
    </source>
</evidence>
<dbReference type="CDD" id="cd04747">
    <property type="entry name" value="OYE_like_5_FMN"/>
    <property type="match status" value="1"/>
</dbReference>
<comment type="cofactor">
    <cofactor evidence="2">
        <name>[4Fe-4S] cluster</name>
        <dbReference type="ChEBI" id="CHEBI:49883"/>
    </cofactor>
</comment>
<evidence type="ECO:0000256" key="1">
    <source>
        <dbReference type="ARBA" id="ARBA00001917"/>
    </source>
</evidence>
<name>A0A6N7W8U9_9ACTO</name>
<comment type="caution">
    <text evidence="10">The sequence shown here is derived from an EMBL/GenBank/DDBJ whole genome shotgun (WGS) entry which is preliminary data.</text>
</comment>
<accession>A0A6N7W8U9</accession>
<dbReference type="GO" id="GO:0046872">
    <property type="term" value="F:metal ion binding"/>
    <property type="evidence" value="ECO:0007669"/>
    <property type="project" value="UniProtKB-KW"/>
</dbReference>
<dbReference type="PANTHER" id="PTHR42917:SF2">
    <property type="entry name" value="2,4-DIENOYL-COA REDUCTASE [(2E)-ENOYL-COA-PRODUCING]"/>
    <property type="match status" value="1"/>
</dbReference>
<dbReference type="GO" id="GO:0016491">
    <property type="term" value="F:oxidoreductase activity"/>
    <property type="evidence" value="ECO:0007669"/>
    <property type="project" value="UniProtKB-KW"/>
</dbReference>
<evidence type="ECO:0000256" key="4">
    <source>
        <dbReference type="ARBA" id="ARBA00022643"/>
    </source>
</evidence>
<gene>
    <name evidence="10" type="ORF">FYJ24_09135</name>
</gene>
<evidence type="ECO:0000256" key="2">
    <source>
        <dbReference type="ARBA" id="ARBA00001966"/>
    </source>
</evidence>
<keyword evidence="6" id="KW-0560">Oxidoreductase</keyword>
<feature type="domain" description="NADH:flavin oxidoreductase/NADH oxidase N-terminal" evidence="9">
    <location>
        <begin position="8"/>
        <end position="349"/>
    </location>
</feature>
<proteinExistence type="predicted"/>
<keyword evidence="7" id="KW-0408">Iron</keyword>
<dbReference type="Proteomes" id="UP000470875">
    <property type="component" value="Unassembled WGS sequence"/>
</dbReference>
<dbReference type="Pfam" id="PF00724">
    <property type="entry name" value="Oxidored_FMN"/>
    <property type="match status" value="1"/>
</dbReference>